<dbReference type="GO" id="GO:0004534">
    <property type="term" value="F:5'-3' RNA exonuclease activity"/>
    <property type="evidence" value="ECO:0007669"/>
    <property type="project" value="UniProtKB-UniRule"/>
</dbReference>
<dbReference type="PANTHER" id="PTHR12341">
    <property type="entry name" value="5'-&gt;3' EXORIBONUCLEASE"/>
    <property type="match status" value="1"/>
</dbReference>
<keyword evidence="10" id="KW-0804">Transcription</keyword>
<feature type="region of interest" description="Disordered" evidence="13">
    <location>
        <begin position="880"/>
        <end position="922"/>
    </location>
</feature>
<dbReference type="Pfam" id="PF03159">
    <property type="entry name" value="XRN_N"/>
    <property type="match status" value="1"/>
</dbReference>
<evidence type="ECO:0000259" key="14">
    <source>
        <dbReference type="Pfam" id="PF03159"/>
    </source>
</evidence>
<dbReference type="FunFam" id="3.40.50.12390:FF:000003">
    <property type="entry name" value="5'-3' exoribonuclease"/>
    <property type="match status" value="1"/>
</dbReference>
<keyword evidence="17" id="KW-1185">Reference proteome</keyword>
<dbReference type="EC" id="3.1.13.-" evidence="12"/>
<dbReference type="GO" id="GO:0006353">
    <property type="term" value="P:DNA-templated transcription termination"/>
    <property type="evidence" value="ECO:0007669"/>
    <property type="project" value="UniProtKB-KW"/>
</dbReference>
<evidence type="ECO:0000256" key="1">
    <source>
        <dbReference type="ARBA" id="ARBA00004123"/>
    </source>
</evidence>
<feature type="compositionally biased region" description="Low complexity" evidence="13">
    <location>
        <begin position="740"/>
        <end position="756"/>
    </location>
</feature>
<dbReference type="GO" id="GO:0005634">
    <property type="term" value="C:nucleus"/>
    <property type="evidence" value="ECO:0007669"/>
    <property type="project" value="UniProtKB-SubCell"/>
</dbReference>
<dbReference type="Gene3D" id="3.40.50.12390">
    <property type="match status" value="1"/>
</dbReference>
<keyword evidence="5 12" id="KW-0507">mRNA processing</keyword>
<feature type="region of interest" description="Disordered" evidence="13">
    <location>
        <begin position="850"/>
        <end position="869"/>
    </location>
</feature>
<dbReference type="InterPro" id="IPR017151">
    <property type="entry name" value="Xrn2/3/4"/>
</dbReference>
<name>A0A843XJV5_COLES</name>
<evidence type="ECO:0000256" key="9">
    <source>
        <dbReference type="ARBA" id="ARBA00023015"/>
    </source>
</evidence>
<evidence type="ECO:0000256" key="3">
    <source>
        <dbReference type="ARBA" id="ARBA00022472"/>
    </source>
</evidence>
<feature type="domain" description="Xrn1 helical" evidence="15">
    <location>
        <begin position="381"/>
        <end position="535"/>
    </location>
</feature>
<dbReference type="GO" id="GO:0006364">
    <property type="term" value="P:rRNA processing"/>
    <property type="evidence" value="ECO:0007669"/>
    <property type="project" value="UniProtKB-KW"/>
</dbReference>
<keyword evidence="7 12" id="KW-0378">Hydrolase</keyword>
<evidence type="ECO:0000259" key="15">
    <source>
        <dbReference type="Pfam" id="PF17846"/>
    </source>
</evidence>
<dbReference type="GO" id="GO:0003723">
    <property type="term" value="F:RNA binding"/>
    <property type="evidence" value="ECO:0007669"/>
    <property type="project" value="TreeGrafter"/>
</dbReference>
<evidence type="ECO:0000256" key="11">
    <source>
        <dbReference type="ARBA" id="ARBA00023242"/>
    </source>
</evidence>
<feature type="compositionally biased region" description="Polar residues" evidence="13">
    <location>
        <begin position="757"/>
        <end position="767"/>
    </location>
</feature>
<organism evidence="16 17">
    <name type="scientific">Colocasia esculenta</name>
    <name type="common">Wild taro</name>
    <name type="synonym">Arum esculentum</name>
    <dbReference type="NCBI Taxonomy" id="4460"/>
    <lineage>
        <taxon>Eukaryota</taxon>
        <taxon>Viridiplantae</taxon>
        <taxon>Streptophyta</taxon>
        <taxon>Embryophyta</taxon>
        <taxon>Tracheophyta</taxon>
        <taxon>Spermatophyta</taxon>
        <taxon>Magnoliopsida</taxon>
        <taxon>Liliopsida</taxon>
        <taxon>Araceae</taxon>
        <taxon>Aroideae</taxon>
        <taxon>Colocasieae</taxon>
        <taxon>Colocasia</taxon>
    </lineage>
</organism>
<feature type="compositionally biased region" description="Basic and acidic residues" evidence="13">
    <location>
        <begin position="772"/>
        <end position="784"/>
    </location>
</feature>
<dbReference type="AlphaFoldDB" id="A0A843XJV5"/>
<dbReference type="Gene3D" id="1.25.40.1050">
    <property type="match status" value="1"/>
</dbReference>
<dbReference type="EMBL" id="NMUH01009404">
    <property type="protein sequence ID" value="MQM20028.1"/>
    <property type="molecule type" value="Genomic_DNA"/>
</dbReference>
<comment type="caution">
    <text evidence="16">The sequence shown here is derived from an EMBL/GenBank/DDBJ whole genome shotgun (WGS) entry which is preliminary data.</text>
</comment>
<dbReference type="GO" id="GO:0006397">
    <property type="term" value="P:mRNA processing"/>
    <property type="evidence" value="ECO:0007669"/>
    <property type="project" value="UniProtKB-UniRule"/>
</dbReference>
<dbReference type="PIRSF" id="PIRSF037239">
    <property type="entry name" value="Exonuclease_Xrn2"/>
    <property type="match status" value="1"/>
</dbReference>
<dbReference type="InterPro" id="IPR041412">
    <property type="entry name" value="Xrn1_helical"/>
</dbReference>
<evidence type="ECO:0000256" key="5">
    <source>
        <dbReference type="ARBA" id="ARBA00022664"/>
    </source>
</evidence>
<dbReference type="Pfam" id="PF17846">
    <property type="entry name" value="XRN_M"/>
    <property type="match status" value="2"/>
</dbReference>
<evidence type="ECO:0000256" key="7">
    <source>
        <dbReference type="ARBA" id="ARBA00022801"/>
    </source>
</evidence>
<evidence type="ECO:0000256" key="13">
    <source>
        <dbReference type="SAM" id="MobiDB-lite"/>
    </source>
</evidence>
<keyword evidence="4" id="KW-0698">rRNA processing</keyword>
<dbReference type="GO" id="GO:0000956">
    <property type="term" value="P:nuclear-transcribed mRNA catabolic process"/>
    <property type="evidence" value="ECO:0007669"/>
    <property type="project" value="TreeGrafter"/>
</dbReference>
<dbReference type="Proteomes" id="UP000652761">
    <property type="component" value="Unassembled WGS sequence"/>
</dbReference>
<dbReference type="InterPro" id="IPR027073">
    <property type="entry name" value="5_3_exoribonuclease"/>
</dbReference>
<protein>
    <recommendedName>
        <fullName evidence="12">5'-3' exoribonuclease</fullName>
        <ecNumber evidence="12">3.1.13.-</ecNumber>
    </recommendedName>
</protein>
<keyword evidence="6 12" id="KW-0540">Nuclease</keyword>
<evidence type="ECO:0000256" key="2">
    <source>
        <dbReference type="ARBA" id="ARBA00006994"/>
    </source>
</evidence>
<feature type="compositionally biased region" description="Low complexity" evidence="13">
    <location>
        <begin position="887"/>
        <end position="899"/>
    </location>
</feature>
<comment type="function">
    <text evidence="12">Possesses 5'-&gt;3' exoribonuclease activity. Acts as an endogenous post-transcriptional gene silencing (PTGS) suppressor.</text>
</comment>
<proteinExistence type="inferred from homology"/>
<dbReference type="InterPro" id="IPR004859">
    <property type="entry name" value="Xrn1_N"/>
</dbReference>
<sequence length="922" mass="104227">MGVPSFYRWLVGKYPKIVMEAEEESGDPVDSSLPNPNGIEFDNLYLDMNGIIHPCFHPDDQLFPPSTFDEVFQSIFHYIDRIFRIVRPRKLLYMAIDGVAPRAKMNQQRARRYRTAKDAEFAEAEEEKLREQFMAEGRQVLPKQESEAWDSNVITPGTVFMEKLSRALEYYIRLRLNNDPGWKDLKVILSDANVPGEGEHKIMSFIRLQRNLPGYNPNTLHCLYGLDADLIMLALATHELHFTILREDVSSQQPAGDIASALEMSFSKVQYERLKSRESFEKAASMSRCYPNKRYQFLKIWTLRKYLELDLGIPDPPFNIDLERQIDDFIFMCFFTGNDFLPHLPSIEIIEGAIDLLIHVYKSEFKKIGGYLVDTSQVTGNTKELMQTVKNIIKEKSDLFKQGSLSDKVRLGFPGWRERYYKEKFNAATPDERKNQQKELVTKYTEGLCWVLQYYFAGVCSWNWFYPFHYGPFASDIKGITCSNMQFTLGAPFKPFDQLMAVLPPRSAHALPKPFQSLMTDQQSGVREMYPTGIGLHKFTKSNLLPIMCECLTVVFVTDFEVDVDGKRYLWQGIAKLPFITEGLLITETRKLEIVLDQDEQKRNSVKLDKLFVLRSHHLGGVICFLHHSQKHPTEQGRKEMSIPIECNKSDGMNGFLCLHDDKPEVCSFSSPVKGMVDIMGDHVVSAFYKNPTYHDHVPRLLENVNIPLEEITESDVVQRILWHEQDGRPAPQPCRGEPQQNNSNISNAARNASQRHSPTLLGTNRGSWKAAESRMRGRGRGASEGHFYHQIPIMSPSVSSRGDTSVSIGNARQPAMAWRAVREKASCSEGFGQSQTVDGGSPWQVVRGRSRGGHSGASNRHVPAGRGREEGRAAFLPLAGGIPETAGGSSASGRGAWAETKAGRGRGSGLGKFGVLSDQEQ</sequence>
<accession>A0A843XJV5</accession>
<keyword evidence="3" id="KW-0806">Transcription termination</keyword>
<feature type="region of interest" description="Disordered" evidence="13">
    <location>
        <begin position="727"/>
        <end position="784"/>
    </location>
</feature>
<keyword evidence="8 12" id="KW-0269">Exonuclease</keyword>
<feature type="domain" description="Xrn1 helical" evidence="15">
    <location>
        <begin position="556"/>
        <end position="716"/>
    </location>
</feature>
<evidence type="ECO:0000256" key="8">
    <source>
        <dbReference type="ARBA" id="ARBA00022839"/>
    </source>
</evidence>
<evidence type="ECO:0000256" key="4">
    <source>
        <dbReference type="ARBA" id="ARBA00022552"/>
    </source>
</evidence>
<evidence type="ECO:0000256" key="10">
    <source>
        <dbReference type="ARBA" id="ARBA00023163"/>
    </source>
</evidence>
<evidence type="ECO:0000256" key="12">
    <source>
        <dbReference type="PIRNR" id="PIRNR037239"/>
    </source>
</evidence>
<evidence type="ECO:0000256" key="6">
    <source>
        <dbReference type="ARBA" id="ARBA00022722"/>
    </source>
</evidence>
<evidence type="ECO:0000313" key="17">
    <source>
        <dbReference type="Proteomes" id="UP000652761"/>
    </source>
</evidence>
<dbReference type="CDD" id="cd18673">
    <property type="entry name" value="PIN_XRN1-2-like"/>
    <property type="match status" value="1"/>
</dbReference>
<comment type="similarity">
    <text evidence="2 12">Belongs to the 5'-3' exonuclease family. XRN2/RAT1 subfamily.</text>
</comment>
<dbReference type="PANTHER" id="PTHR12341:SF62">
    <property type="entry name" value="5'-3' EXORIBONUCLEASE 3-LIKE"/>
    <property type="match status" value="1"/>
</dbReference>
<keyword evidence="9" id="KW-0805">Transcription regulation</keyword>
<gene>
    <name evidence="16" type="ORF">Taro_053039</name>
</gene>
<evidence type="ECO:0000313" key="16">
    <source>
        <dbReference type="EMBL" id="MQM20028.1"/>
    </source>
</evidence>
<comment type="subcellular location">
    <subcellularLocation>
        <location evidence="1">Nucleus</location>
    </subcellularLocation>
</comment>
<dbReference type="OrthoDB" id="372487at2759"/>
<dbReference type="FunFam" id="3.40.50.12390:FF:000005">
    <property type="entry name" value="5'-3' exoribonuclease 2"/>
    <property type="match status" value="1"/>
</dbReference>
<reference evidence="16" key="1">
    <citation type="submission" date="2017-07" db="EMBL/GenBank/DDBJ databases">
        <title>Taro Niue Genome Assembly and Annotation.</title>
        <authorList>
            <person name="Atibalentja N."/>
            <person name="Keating K."/>
            <person name="Fields C.J."/>
        </authorList>
    </citation>
    <scope>NUCLEOTIDE SEQUENCE</scope>
    <source>
        <strain evidence="16">Niue_2</strain>
        <tissue evidence="16">Leaf</tissue>
    </source>
</reference>
<feature type="domain" description="Xrn1 N-terminal" evidence="14">
    <location>
        <begin position="1"/>
        <end position="248"/>
    </location>
</feature>
<keyword evidence="11" id="KW-0539">Nucleus</keyword>